<evidence type="ECO:0000313" key="2">
    <source>
        <dbReference type="Proteomes" id="UP001057402"/>
    </source>
</evidence>
<dbReference type="EMBL" id="CM042882">
    <property type="protein sequence ID" value="KAI4380506.1"/>
    <property type="molecule type" value="Genomic_DNA"/>
</dbReference>
<name>A0ACB9RMW5_9MYRT</name>
<sequence>MEDDDEFGDLYTDVLRPFTSQLSSSSAPRPPMDTDPNPASCDEVHLYRSPAAANTPSKTLVLSLNQNRKEPSSESIPQSRVSGPSSVDGQKGVSDGNAKDSISMRLDIEDEEERPVIPGLSDAKDSSGVGLSGAGGDWDSDNDSEDDLQIVLNETNNNGSVRGSVGGGYRGAGAPDDDEDDEDGDPLVIVADNGDANQVLGEQAWGEEAAEVGNDEKEIEGKANGGGVAAAGAPTGGKVGFNGMGYHPFHSQFKYVRPGASTIPNATAPVGALGQARPLLNMGSVPGRGRGDWRLTGMRNASGMQKVFPSGLGMTSWGSGRGHGGGLEFTLPSHKTIFEVDIDNFEEKPWRYQGVDLSDFFNFGLNEESWKDYCKKLEQHRMETTMQSKIHVYESGRTEQGFDPDLPPELAAATGVRDTSTENALDGKLDAGQNDFKASVRLRPALPTGRPILVETGYGERLPSIDTRPPRIRDSDAIIEIMCQDSADDNASASGVPKCPDNEPTSEEDLREPQKAEGSVAEEDLGNKIHTSESLNGIKRDAPQRSPITRDFQNETSEREEESPLSHEGSPYQHRADMKHPKDPNVAIVERPMKEDSSQMSPSQSVENNESLEGHAEQANDLVDDDDAGVELPEERKSKLENKDIVSDSPKTIEKSKSREENSSSRTLQEVEGVGDAEPARSSENCKARSNSRETYKRHDGTDQEVVQDSISTQRVTRVIRDDQELDSRRRDLDRRQERERSHLSAKAKTDTHRDRDSGSVHISHIERQKERDYSDGSWRQRADEFSSERPRVEYSRKRDRGDELGHKDRSQIRENERGDRKEHLPSKKQVDNDMHKVNYEKEGAVRRERGESFGSGYENMDDSHNKRKRGGDFVGRESDKKELLRQSRETSSRRKRERVVSIDQRQRDEQHRSKKGLEEYRSSKLKDGNLLLREKHDQSRDREERHKVRQNHDDHLAKREREDDRAGLRAGHVVEEKPWTGKERTRDNNNNNKAAEKEYQHKDTGCQSEQGRKRKRVEEKSPSHRQFSTKDRRSQQGKSSSRDLVSDVSITSNMKHREDYKKSKDSESGDHPSSRRSRDDRTNKADNMFCRFNGLRRGAPQFFRGMKSPAEKQNKDPSPSEQILSSGEKREGDVTSEDEQLDSRRGRSKLERWTSHNERDFDVKPLSTPRFTDAERNMKASSETNGLLEPSKTSDPANQVLLLAVRKDTGEPEKKDLVAQPLDDKHLDAAEKLKKRSERFKLPMLSEKEAPTIKKVEKEPLPEKRADYEIKPKRPTRKRRWHFKILDNAALHPVLFTANLLTAHRQDHRTRGEEKLGFDPGRAMKITSLLVLKCNPDGSDPIILANASDVSHFGYFQRTSVKEFIVFVGRTVAKRTPPGQRQSVQHEEYKVHTYNRNGLCALGFMDDHYPVRSAFSLLNLLLDEYQKNFGDSWRSVMVDGAQPWPYLYEALTKFQDPAEADKLLKIQRELDETKIILHKTIDSVLARGEKLDSLVEKSSDLSTASQMFYKQAKRTNQCCTIL</sequence>
<evidence type="ECO:0000313" key="1">
    <source>
        <dbReference type="EMBL" id="KAI4380506.1"/>
    </source>
</evidence>
<protein>
    <submittedName>
        <fullName evidence="1">Uncharacterized protein</fullName>
    </submittedName>
</protein>
<keyword evidence="2" id="KW-1185">Reference proteome</keyword>
<dbReference type="Proteomes" id="UP001057402">
    <property type="component" value="Chromosome 3"/>
</dbReference>
<comment type="caution">
    <text evidence="1">The sequence shown here is derived from an EMBL/GenBank/DDBJ whole genome shotgun (WGS) entry which is preliminary data.</text>
</comment>
<proteinExistence type="predicted"/>
<reference evidence="2" key="1">
    <citation type="journal article" date="2023" name="Front. Plant Sci.">
        <title>Chromosomal-level genome assembly of Melastoma candidum provides insights into trichome evolution.</title>
        <authorList>
            <person name="Zhong Y."/>
            <person name="Wu W."/>
            <person name="Sun C."/>
            <person name="Zou P."/>
            <person name="Liu Y."/>
            <person name="Dai S."/>
            <person name="Zhou R."/>
        </authorList>
    </citation>
    <scope>NUCLEOTIDE SEQUENCE [LARGE SCALE GENOMIC DNA]</scope>
</reference>
<gene>
    <name evidence="1" type="ORF">MLD38_006688</name>
</gene>
<organism evidence="1 2">
    <name type="scientific">Melastoma candidum</name>
    <dbReference type="NCBI Taxonomy" id="119954"/>
    <lineage>
        <taxon>Eukaryota</taxon>
        <taxon>Viridiplantae</taxon>
        <taxon>Streptophyta</taxon>
        <taxon>Embryophyta</taxon>
        <taxon>Tracheophyta</taxon>
        <taxon>Spermatophyta</taxon>
        <taxon>Magnoliopsida</taxon>
        <taxon>eudicotyledons</taxon>
        <taxon>Gunneridae</taxon>
        <taxon>Pentapetalae</taxon>
        <taxon>rosids</taxon>
        <taxon>malvids</taxon>
        <taxon>Myrtales</taxon>
        <taxon>Melastomataceae</taxon>
        <taxon>Melastomatoideae</taxon>
        <taxon>Melastomateae</taxon>
        <taxon>Melastoma</taxon>
    </lineage>
</organism>
<accession>A0ACB9RMW5</accession>